<evidence type="ECO:0000313" key="2">
    <source>
        <dbReference type="EMBL" id="GBP11799.1"/>
    </source>
</evidence>
<name>A0A4C1TBB5_EUMVA</name>
<dbReference type="OrthoDB" id="416454at2759"/>
<evidence type="ECO:0000313" key="3">
    <source>
        <dbReference type="Proteomes" id="UP000299102"/>
    </source>
</evidence>
<accession>A0A4C1TBB5</accession>
<dbReference type="EMBL" id="BGZK01004952">
    <property type="protein sequence ID" value="GBP11799.1"/>
    <property type="molecule type" value="Genomic_DNA"/>
</dbReference>
<gene>
    <name evidence="2" type="ORF">EVAR_87722_1</name>
</gene>
<comment type="caution">
    <text evidence="2">The sequence shown here is derived from an EMBL/GenBank/DDBJ whole genome shotgun (WGS) entry which is preliminary data.</text>
</comment>
<sequence>MLTPPHILYTSRIEESSSESLPRSERRSGPSHVRRGQRTRQKSQNQEGSGLDGISNKAIKCFSSPLLALLVAIFNACLKIVTFRVWKDAVIIGIPKPETTRPPIAIDPSAY</sequence>
<proteinExistence type="predicted"/>
<dbReference type="Proteomes" id="UP000299102">
    <property type="component" value="Unassembled WGS sequence"/>
</dbReference>
<keyword evidence="3" id="KW-1185">Reference proteome</keyword>
<feature type="region of interest" description="Disordered" evidence="1">
    <location>
        <begin position="1"/>
        <end position="55"/>
    </location>
</feature>
<dbReference type="AlphaFoldDB" id="A0A4C1TBB5"/>
<organism evidence="2 3">
    <name type="scientific">Eumeta variegata</name>
    <name type="common">Bagworm moth</name>
    <name type="synonym">Eumeta japonica</name>
    <dbReference type="NCBI Taxonomy" id="151549"/>
    <lineage>
        <taxon>Eukaryota</taxon>
        <taxon>Metazoa</taxon>
        <taxon>Ecdysozoa</taxon>
        <taxon>Arthropoda</taxon>
        <taxon>Hexapoda</taxon>
        <taxon>Insecta</taxon>
        <taxon>Pterygota</taxon>
        <taxon>Neoptera</taxon>
        <taxon>Endopterygota</taxon>
        <taxon>Lepidoptera</taxon>
        <taxon>Glossata</taxon>
        <taxon>Ditrysia</taxon>
        <taxon>Tineoidea</taxon>
        <taxon>Psychidae</taxon>
        <taxon>Oiketicinae</taxon>
        <taxon>Eumeta</taxon>
    </lineage>
</organism>
<evidence type="ECO:0000256" key="1">
    <source>
        <dbReference type="SAM" id="MobiDB-lite"/>
    </source>
</evidence>
<protein>
    <submittedName>
        <fullName evidence="2">Uncharacterized protein</fullName>
    </submittedName>
</protein>
<feature type="compositionally biased region" description="Basic residues" evidence="1">
    <location>
        <begin position="32"/>
        <end position="41"/>
    </location>
</feature>
<reference evidence="2 3" key="1">
    <citation type="journal article" date="2019" name="Commun. Biol.">
        <title>The bagworm genome reveals a unique fibroin gene that provides high tensile strength.</title>
        <authorList>
            <person name="Kono N."/>
            <person name="Nakamura H."/>
            <person name="Ohtoshi R."/>
            <person name="Tomita M."/>
            <person name="Numata K."/>
            <person name="Arakawa K."/>
        </authorList>
    </citation>
    <scope>NUCLEOTIDE SEQUENCE [LARGE SCALE GENOMIC DNA]</scope>
</reference>